<evidence type="ECO:0000256" key="1">
    <source>
        <dbReference type="SAM" id="MobiDB-lite"/>
    </source>
</evidence>
<feature type="compositionally biased region" description="Low complexity" evidence="1">
    <location>
        <begin position="13"/>
        <end position="22"/>
    </location>
</feature>
<feature type="compositionally biased region" description="Gly residues" evidence="1">
    <location>
        <begin position="1"/>
        <end position="12"/>
    </location>
</feature>
<feature type="compositionally biased region" description="Basic and acidic residues" evidence="1">
    <location>
        <begin position="457"/>
        <end position="466"/>
    </location>
</feature>
<sequence>MPGVRARGGGAGPAPREAAVDPPGMPEPAPGGAEEGTGTRTPHVAGVAPDGIQERRRRGGRRTAPAGGMAQRGRRPSRPRDGRTVLLVGQMHGGAHAARTGNAHGIRGPVGRGPGPVHRPQGHGPDRGPDRLEGSTPMDHGPGHDRHGRRPHARGHVARTRARGGRRMARRPGPRRRRGPAGRRHGPDHRGHMGRGPSRTQRRGPRMVVPRRRGQAMSDRPGTTGATSEWPRPGRCRWARCPHPETLVWADGYCSARCRRQARKAEPGRVPAGHCRMCGEPVYKPAQGPVPDFCSDRCRNRWNRLTRTGTSARPRRSCHECGARLDTGTRGEYCGDACRKAHDYKTARDRRTLRSAANAGTIERLRMNADDLLTRAHAIELDTETIRRHGIETRARTHILLMRMLTLAATHDPRSLTQAGPDGQIGRIIDACDRTGEDGDAERLLRRHGPARGAAGKGEEHAWPSA</sequence>
<organism evidence="2">
    <name type="scientific">Bifidobacterium longum subsp. infantis CCUG 52486</name>
    <dbReference type="NCBI Taxonomy" id="537937"/>
    <lineage>
        <taxon>Bacteria</taxon>
        <taxon>Bacillati</taxon>
        <taxon>Actinomycetota</taxon>
        <taxon>Actinomycetes</taxon>
        <taxon>Bifidobacteriales</taxon>
        <taxon>Bifidobacteriaceae</taxon>
        <taxon>Bifidobacterium</taxon>
    </lineage>
</organism>
<dbReference type="Proteomes" id="UP000005084">
    <property type="component" value="Unassembled WGS sequence"/>
</dbReference>
<dbReference type="HOGENOM" id="CLU_586177_0_0_11"/>
<name>C5EA61_BIFLI</name>
<gene>
    <name evidence="2" type="ORF">BLIG_00856</name>
</gene>
<reference evidence="2" key="1">
    <citation type="submission" date="2008-08" db="EMBL/GenBank/DDBJ databases">
        <title>Annotation of Bifidobacterium longum subsp. infantis CCUG 52486.</title>
        <authorList>
            <consortium name="The Broad Institute Genome Sequencing Platform"/>
            <person name="Gougoulias C."/>
            <person name="Tuohy K.M."/>
            <person name="Gibson G.R."/>
            <person name="Ward D."/>
            <person name="Mehta T."/>
            <person name="Young S."/>
            <person name="Jaffe D."/>
            <person name="Gnerre S."/>
            <person name="Berlin A."/>
            <person name="Heiman D."/>
            <person name="Hepburn T."/>
            <person name="Shea T."/>
            <person name="Sykes S."/>
            <person name="Alvarado L."/>
            <person name="Kodira C."/>
            <person name="Borodovsky M."/>
            <person name="Lander E."/>
            <person name="Galagan J."/>
            <person name="Nusbaum C."/>
            <person name="Birren B."/>
        </authorList>
    </citation>
    <scope>NUCLEOTIDE SEQUENCE [LARGE SCALE GENOMIC DNA]</scope>
    <source>
        <strain evidence="2">CCUG 52486</strain>
    </source>
</reference>
<feature type="compositionally biased region" description="Basic residues" evidence="1">
    <location>
        <begin position="200"/>
        <end position="214"/>
    </location>
</feature>
<protein>
    <submittedName>
        <fullName evidence="2">Uncharacterized protein</fullName>
    </submittedName>
</protein>
<feature type="region of interest" description="Disordered" evidence="1">
    <location>
        <begin position="447"/>
        <end position="466"/>
    </location>
</feature>
<feature type="compositionally biased region" description="Low complexity" evidence="1">
    <location>
        <begin position="30"/>
        <end position="42"/>
    </location>
</feature>
<accession>C5EA61</accession>
<feature type="compositionally biased region" description="Basic and acidic residues" evidence="1">
    <location>
        <begin position="124"/>
        <end position="133"/>
    </location>
</feature>
<feature type="region of interest" description="Disordered" evidence="1">
    <location>
        <begin position="1"/>
        <end position="231"/>
    </location>
</feature>
<proteinExistence type="predicted"/>
<feature type="compositionally biased region" description="Basic residues" evidence="1">
    <location>
        <begin position="146"/>
        <end position="187"/>
    </location>
</feature>
<dbReference type="AlphaFoldDB" id="C5EA61"/>
<dbReference type="EMBL" id="DS990239">
    <property type="protein sequence ID" value="EEQ54905.1"/>
    <property type="molecule type" value="Genomic_DNA"/>
</dbReference>
<evidence type="ECO:0000313" key="2">
    <source>
        <dbReference type="EMBL" id="EEQ54905.1"/>
    </source>
</evidence>